<proteinExistence type="predicted"/>
<dbReference type="HOGENOM" id="CLU_3143740_0_0_1"/>
<protein>
    <submittedName>
        <fullName evidence="1">Uncharacterized protein</fullName>
    </submittedName>
</protein>
<sequence length="49" mass="5634">MTVGGGISVPMLINSCLKSVRFWSLILTIFTQFMIILHESWNLKEPFSF</sequence>
<name>U9TWG4_RHIID</name>
<organism evidence="1">
    <name type="scientific">Rhizophagus irregularis (strain DAOM 181602 / DAOM 197198 / MUCL 43194)</name>
    <name type="common">Arbuscular mycorrhizal fungus</name>
    <name type="synonym">Glomus intraradices</name>
    <dbReference type="NCBI Taxonomy" id="747089"/>
    <lineage>
        <taxon>Eukaryota</taxon>
        <taxon>Fungi</taxon>
        <taxon>Fungi incertae sedis</taxon>
        <taxon>Mucoromycota</taxon>
        <taxon>Glomeromycotina</taxon>
        <taxon>Glomeromycetes</taxon>
        <taxon>Glomerales</taxon>
        <taxon>Glomeraceae</taxon>
        <taxon>Rhizophagus</taxon>
    </lineage>
</organism>
<dbReference type="AlphaFoldDB" id="U9TWG4"/>
<accession>U9TWG4</accession>
<evidence type="ECO:0000313" key="1">
    <source>
        <dbReference type="EMBL" id="ESA12484.1"/>
    </source>
</evidence>
<reference evidence="1" key="1">
    <citation type="submission" date="2013-07" db="EMBL/GenBank/DDBJ databases">
        <title>The genome of an arbuscular mycorrhizal fungus provides insights into the evolution of the oldest plant symbiosis.</title>
        <authorList>
            <consortium name="DOE Joint Genome Institute"/>
            <person name="Tisserant E."/>
            <person name="Malbreil M."/>
            <person name="Kuo A."/>
            <person name="Kohler A."/>
            <person name="Symeonidi A."/>
            <person name="Balestrini R."/>
            <person name="Charron P."/>
            <person name="Duensing N."/>
            <person name="Frei-dit-Frey N."/>
            <person name="Gianinazzi-Pearson V."/>
            <person name="Gilbert B."/>
            <person name="Handa Y."/>
            <person name="Hijri M."/>
            <person name="Kaul R."/>
            <person name="Kawaguchi M."/>
            <person name="Krajinski F."/>
            <person name="Lammers P."/>
            <person name="Lapierre D."/>
            <person name="Masclaux F.G."/>
            <person name="Murat C."/>
            <person name="Morin E."/>
            <person name="Ndikumana S."/>
            <person name="Pagni M."/>
            <person name="Petitpierre D."/>
            <person name="Requena N."/>
            <person name="Rosikiewicz P."/>
            <person name="Riley R."/>
            <person name="Saito K."/>
            <person name="San Clemente H."/>
            <person name="Shapiro H."/>
            <person name="van Tuinen D."/>
            <person name="Becard G."/>
            <person name="Bonfante P."/>
            <person name="Paszkowski U."/>
            <person name="Shachar-Hill Y."/>
            <person name="Young J.P."/>
            <person name="Sanders I.R."/>
            <person name="Henrissat B."/>
            <person name="Rensing S.A."/>
            <person name="Grigoriev I.V."/>
            <person name="Corradi N."/>
            <person name="Roux C."/>
            <person name="Martin F."/>
        </authorList>
    </citation>
    <scope>NUCLEOTIDE SEQUENCE</scope>
    <source>
        <strain evidence="1">DAOM 197198</strain>
    </source>
</reference>
<gene>
    <name evidence="1" type="ORF">GLOINDRAFT_27095</name>
</gene>
<dbReference type="EMBL" id="KI284888">
    <property type="protein sequence ID" value="ESA12484.1"/>
    <property type="molecule type" value="Genomic_DNA"/>
</dbReference>